<evidence type="ECO:0000313" key="3">
    <source>
        <dbReference type="Proteomes" id="UP001597419"/>
    </source>
</evidence>
<keyword evidence="1" id="KW-0812">Transmembrane</keyword>
<comment type="caution">
    <text evidence="2">The sequence shown here is derived from an EMBL/GenBank/DDBJ whole genome shotgun (WGS) entry which is preliminary data.</text>
</comment>
<keyword evidence="1" id="KW-1133">Transmembrane helix</keyword>
<dbReference type="EMBL" id="JBHUKU010000003">
    <property type="protein sequence ID" value="MFD2458233.1"/>
    <property type="molecule type" value="Genomic_DNA"/>
</dbReference>
<evidence type="ECO:0000256" key="1">
    <source>
        <dbReference type="SAM" id="Phobius"/>
    </source>
</evidence>
<keyword evidence="1" id="KW-0472">Membrane</keyword>
<dbReference type="RefSeq" id="WP_345395151.1">
    <property type="nucleotide sequence ID" value="NZ_BAABHG010000007.1"/>
</dbReference>
<proteinExistence type="predicted"/>
<dbReference type="Proteomes" id="UP001597419">
    <property type="component" value="Unassembled WGS sequence"/>
</dbReference>
<gene>
    <name evidence="2" type="ORF">ACFSYJ_06480</name>
</gene>
<accession>A0ABW5G9U5</accession>
<reference evidence="3" key="1">
    <citation type="journal article" date="2019" name="Int. J. Syst. Evol. Microbiol.">
        <title>The Global Catalogue of Microorganisms (GCM) 10K type strain sequencing project: providing services to taxonomists for standard genome sequencing and annotation.</title>
        <authorList>
            <consortium name="The Broad Institute Genomics Platform"/>
            <consortium name="The Broad Institute Genome Sequencing Center for Infectious Disease"/>
            <person name="Wu L."/>
            <person name="Ma J."/>
        </authorList>
    </citation>
    <scope>NUCLEOTIDE SEQUENCE [LARGE SCALE GENOMIC DNA]</scope>
    <source>
        <strain evidence="3">CGMCC 4.7643</strain>
    </source>
</reference>
<protein>
    <submittedName>
        <fullName evidence="2">Uncharacterized protein</fullName>
    </submittedName>
</protein>
<keyword evidence="3" id="KW-1185">Reference proteome</keyword>
<name>A0ABW5G9U5_9PSEU</name>
<organism evidence="2 3">
    <name type="scientific">Amycolatopsis samaneae</name>
    <dbReference type="NCBI Taxonomy" id="664691"/>
    <lineage>
        <taxon>Bacteria</taxon>
        <taxon>Bacillati</taxon>
        <taxon>Actinomycetota</taxon>
        <taxon>Actinomycetes</taxon>
        <taxon>Pseudonocardiales</taxon>
        <taxon>Pseudonocardiaceae</taxon>
        <taxon>Amycolatopsis</taxon>
    </lineage>
</organism>
<sequence length="45" mass="4966">MEVQLVVIVLAIAVVLIGGTMFSAWRADRVAERERTAKHDDEATP</sequence>
<feature type="transmembrane region" description="Helical" evidence="1">
    <location>
        <begin position="6"/>
        <end position="25"/>
    </location>
</feature>
<evidence type="ECO:0000313" key="2">
    <source>
        <dbReference type="EMBL" id="MFD2458233.1"/>
    </source>
</evidence>